<feature type="compositionally biased region" description="Low complexity" evidence="1">
    <location>
        <begin position="108"/>
        <end position="119"/>
    </location>
</feature>
<comment type="caution">
    <text evidence="2">The sequence shown here is derived from an EMBL/GenBank/DDBJ whole genome shotgun (WGS) entry which is preliminary data.</text>
</comment>
<organism evidence="2 3">
    <name type="scientific">Tanacetum coccineum</name>
    <dbReference type="NCBI Taxonomy" id="301880"/>
    <lineage>
        <taxon>Eukaryota</taxon>
        <taxon>Viridiplantae</taxon>
        <taxon>Streptophyta</taxon>
        <taxon>Embryophyta</taxon>
        <taxon>Tracheophyta</taxon>
        <taxon>Spermatophyta</taxon>
        <taxon>Magnoliopsida</taxon>
        <taxon>eudicotyledons</taxon>
        <taxon>Gunneridae</taxon>
        <taxon>Pentapetalae</taxon>
        <taxon>asterids</taxon>
        <taxon>campanulids</taxon>
        <taxon>Asterales</taxon>
        <taxon>Asteraceae</taxon>
        <taxon>Asteroideae</taxon>
        <taxon>Anthemideae</taxon>
        <taxon>Anthemidinae</taxon>
        <taxon>Tanacetum</taxon>
    </lineage>
</organism>
<reference evidence="2" key="1">
    <citation type="journal article" date="2022" name="Int. J. Mol. Sci.">
        <title>Draft Genome of Tanacetum Coccineum: Genomic Comparison of Closely Related Tanacetum-Family Plants.</title>
        <authorList>
            <person name="Yamashiro T."/>
            <person name="Shiraishi A."/>
            <person name="Nakayama K."/>
            <person name="Satake H."/>
        </authorList>
    </citation>
    <scope>NUCLEOTIDE SEQUENCE</scope>
</reference>
<dbReference type="EMBL" id="BQNB010021127">
    <property type="protein sequence ID" value="GJU03169.1"/>
    <property type="molecule type" value="Genomic_DNA"/>
</dbReference>
<evidence type="ECO:0000313" key="3">
    <source>
        <dbReference type="Proteomes" id="UP001151760"/>
    </source>
</evidence>
<evidence type="ECO:0000313" key="2">
    <source>
        <dbReference type="EMBL" id="GJU03169.1"/>
    </source>
</evidence>
<reference evidence="2" key="2">
    <citation type="submission" date="2022-01" db="EMBL/GenBank/DDBJ databases">
        <authorList>
            <person name="Yamashiro T."/>
            <person name="Shiraishi A."/>
            <person name="Satake H."/>
            <person name="Nakayama K."/>
        </authorList>
    </citation>
    <scope>NUCLEOTIDE SEQUENCE</scope>
</reference>
<proteinExistence type="predicted"/>
<name>A0ABQ5ISM0_9ASTR</name>
<feature type="region of interest" description="Disordered" evidence="1">
    <location>
        <begin position="108"/>
        <end position="133"/>
    </location>
</feature>
<protein>
    <submittedName>
        <fullName evidence="2">Uncharacterized protein</fullName>
    </submittedName>
</protein>
<gene>
    <name evidence="2" type="ORF">Tco_1113507</name>
</gene>
<dbReference type="Proteomes" id="UP001151760">
    <property type="component" value="Unassembled WGS sequence"/>
</dbReference>
<accession>A0ABQ5ISM0</accession>
<sequence length="133" mass="14208">MTPRALRSVTLGPETSLLSVAKLVDLGICRYNGLGLSEMVDDLPDDEGIEAADIGVDEGQNDDGGVRRRPNMTFTNRLRAMDERLGTLSSEVDDLTYVGVNFMSNTPVYSTSPSSSPNTFGLFDDANAGPSTS</sequence>
<keyword evidence="3" id="KW-1185">Reference proteome</keyword>
<evidence type="ECO:0000256" key="1">
    <source>
        <dbReference type="SAM" id="MobiDB-lite"/>
    </source>
</evidence>